<name>A0A6J4MID8_9BACT</name>
<feature type="region of interest" description="Disordered" evidence="1">
    <location>
        <begin position="1"/>
        <end position="65"/>
    </location>
</feature>
<feature type="compositionally biased region" description="Low complexity" evidence="1">
    <location>
        <begin position="139"/>
        <end position="149"/>
    </location>
</feature>
<feature type="region of interest" description="Disordered" evidence="1">
    <location>
        <begin position="192"/>
        <end position="211"/>
    </location>
</feature>
<feature type="compositionally biased region" description="Basic residues" evidence="1">
    <location>
        <begin position="1"/>
        <end position="28"/>
    </location>
</feature>
<feature type="compositionally biased region" description="Basic and acidic residues" evidence="1">
    <location>
        <begin position="294"/>
        <end position="308"/>
    </location>
</feature>
<gene>
    <name evidence="2" type="ORF">AVDCRST_MAG40-3469</name>
</gene>
<feature type="compositionally biased region" description="Basic and acidic residues" evidence="1">
    <location>
        <begin position="100"/>
        <end position="120"/>
    </location>
</feature>
<protein>
    <submittedName>
        <fullName evidence="2">Lipopolysaccharide export system permease protein LptG</fullName>
    </submittedName>
</protein>
<evidence type="ECO:0000313" key="2">
    <source>
        <dbReference type="EMBL" id="CAA9360754.1"/>
    </source>
</evidence>
<proteinExistence type="predicted"/>
<feature type="compositionally biased region" description="Basic and acidic residues" evidence="1">
    <location>
        <begin position="248"/>
        <end position="259"/>
    </location>
</feature>
<feature type="compositionally biased region" description="Basic and acidic residues" evidence="1">
    <location>
        <begin position="29"/>
        <end position="39"/>
    </location>
</feature>
<reference evidence="2" key="1">
    <citation type="submission" date="2020-02" db="EMBL/GenBank/DDBJ databases">
        <authorList>
            <person name="Meier V. D."/>
        </authorList>
    </citation>
    <scope>NUCLEOTIDE SEQUENCE</scope>
    <source>
        <strain evidence="2">AVDCRST_MAG40</strain>
    </source>
</reference>
<feature type="non-terminal residue" evidence="2">
    <location>
        <position position="379"/>
    </location>
</feature>
<feature type="region of interest" description="Disordered" evidence="1">
    <location>
        <begin position="235"/>
        <end position="379"/>
    </location>
</feature>
<accession>A0A6J4MID8</accession>
<evidence type="ECO:0000256" key="1">
    <source>
        <dbReference type="SAM" id="MobiDB-lite"/>
    </source>
</evidence>
<dbReference type="AlphaFoldDB" id="A0A6J4MID8"/>
<feature type="compositionally biased region" description="Basic residues" evidence="1">
    <location>
        <begin position="317"/>
        <end position="331"/>
    </location>
</feature>
<dbReference type="EMBL" id="CADCTX010000955">
    <property type="protein sequence ID" value="CAA9360754.1"/>
    <property type="molecule type" value="Genomic_DNA"/>
</dbReference>
<feature type="non-terminal residue" evidence="2">
    <location>
        <position position="1"/>
    </location>
</feature>
<sequence>GRAARRCGRGRARERGRHPPARPLRLRRVGADLRRDRARLPAARGDHRPHRQPGQVSQPQDPLRRSRAELPVLAARLDVHDPPGRGAVRHGVHDRVAHPLLRDHRGEGLGDQLLPHDRADRRRRGGGDLPRAAHRRGGAQDQRAAAGAAARERVRQERARRQRAVQLRLRRRAGARVQGRRAGAQQGLALRDRGGAARPGGQLPDVHPHGAVGQVPARARVDAAQRRPALRSRLGAQPRGGVRLARRPAHDRAPARPHGEPAGAAGDGLPRARAVHPGDGALGERRERAARRAHAQDHHPGHLHRDLPVRGAAGHQHAARRGRLRHRRLARHHGDLPDAHPAHEGRGRQGAHLPRAGRLDAEPRLRRGGLVPHGARPDL</sequence>
<organism evidence="2">
    <name type="scientific">uncultured Gemmatimonadaceae bacterium</name>
    <dbReference type="NCBI Taxonomy" id="246130"/>
    <lineage>
        <taxon>Bacteria</taxon>
        <taxon>Pseudomonadati</taxon>
        <taxon>Gemmatimonadota</taxon>
        <taxon>Gemmatimonadia</taxon>
        <taxon>Gemmatimonadales</taxon>
        <taxon>Gemmatimonadaceae</taxon>
        <taxon>environmental samples</taxon>
    </lineage>
</organism>
<feature type="region of interest" description="Disordered" evidence="1">
    <location>
        <begin position="100"/>
        <end position="153"/>
    </location>
</feature>
<feature type="compositionally biased region" description="Basic and acidic residues" evidence="1">
    <location>
        <begin position="332"/>
        <end position="347"/>
    </location>
</feature>